<proteinExistence type="predicted"/>
<reference evidence="2 3" key="1">
    <citation type="journal article" date="2020" name="ISME J.">
        <title>Uncovering the hidden diversity of litter-decomposition mechanisms in mushroom-forming fungi.</title>
        <authorList>
            <person name="Floudas D."/>
            <person name="Bentzer J."/>
            <person name="Ahren D."/>
            <person name="Johansson T."/>
            <person name="Persson P."/>
            <person name="Tunlid A."/>
        </authorList>
    </citation>
    <scope>NUCLEOTIDE SEQUENCE [LARGE SCALE GENOMIC DNA]</scope>
    <source>
        <strain evidence="2 3">CBS 146.42</strain>
    </source>
</reference>
<dbReference type="AlphaFoldDB" id="A0A8H5D7Y9"/>
<dbReference type="OrthoDB" id="2793550at2759"/>
<dbReference type="EMBL" id="JAACJO010000009">
    <property type="protein sequence ID" value="KAF5353872.1"/>
    <property type="molecule type" value="Genomic_DNA"/>
</dbReference>
<name>A0A8H5D7Y9_9AGAR</name>
<feature type="transmembrane region" description="Helical" evidence="1">
    <location>
        <begin position="12"/>
        <end position="30"/>
    </location>
</feature>
<keyword evidence="1" id="KW-0472">Membrane</keyword>
<keyword evidence="1" id="KW-1133">Transmembrane helix</keyword>
<evidence type="ECO:0000313" key="3">
    <source>
        <dbReference type="Proteomes" id="UP000559027"/>
    </source>
</evidence>
<evidence type="ECO:0000313" key="2">
    <source>
        <dbReference type="EMBL" id="KAF5353872.1"/>
    </source>
</evidence>
<sequence>MTAFSPAGKKKLAAQVFLFVINLIVLALAAQVNQFQDFFFIADLFPLVYPSQLCTPRVLIDYRPISGQCLHRKSTHGNRNLRGPEYLLAFAFSTSRWQQIPFQCDVIPAGQLHSSSMQDSHRTDPVSHIEGSSDARTWCKNVQALKGFVWVEFVTCFIITLVTLRYAATQSGRGNKHIWQMPLSRYRPRTGVNFGVGSGVGSDRGSEFLQYGRFD</sequence>
<keyword evidence="1" id="KW-0812">Transmembrane</keyword>
<evidence type="ECO:0000256" key="1">
    <source>
        <dbReference type="SAM" id="Phobius"/>
    </source>
</evidence>
<evidence type="ECO:0008006" key="4">
    <source>
        <dbReference type="Google" id="ProtNLM"/>
    </source>
</evidence>
<accession>A0A8H5D7Y9</accession>
<feature type="transmembrane region" description="Helical" evidence="1">
    <location>
        <begin position="148"/>
        <end position="168"/>
    </location>
</feature>
<organism evidence="2 3">
    <name type="scientific">Leucocoprinus leucothites</name>
    <dbReference type="NCBI Taxonomy" id="201217"/>
    <lineage>
        <taxon>Eukaryota</taxon>
        <taxon>Fungi</taxon>
        <taxon>Dikarya</taxon>
        <taxon>Basidiomycota</taxon>
        <taxon>Agaricomycotina</taxon>
        <taxon>Agaricomycetes</taxon>
        <taxon>Agaricomycetidae</taxon>
        <taxon>Agaricales</taxon>
        <taxon>Agaricineae</taxon>
        <taxon>Agaricaceae</taxon>
        <taxon>Leucocoprinus</taxon>
    </lineage>
</organism>
<protein>
    <recommendedName>
        <fullName evidence="4">Transmembrane protein</fullName>
    </recommendedName>
</protein>
<dbReference type="Proteomes" id="UP000559027">
    <property type="component" value="Unassembled WGS sequence"/>
</dbReference>
<keyword evidence="3" id="KW-1185">Reference proteome</keyword>
<comment type="caution">
    <text evidence="2">The sequence shown here is derived from an EMBL/GenBank/DDBJ whole genome shotgun (WGS) entry which is preliminary data.</text>
</comment>
<gene>
    <name evidence="2" type="ORF">D9756_007305</name>
</gene>